<evidence type="ECO:0000259" key="1">
    <source>
        <dbReference type="Pfam" id="PF05685"/>
    </source>
</evidence>
<dbReference type="Pfam" id="PF05685">
    <property type="entry name" value="Uma2"/>
    <property type="match status" value="1"/>
</dbReference>
<dbReference type="InterPro" id="IPR012296">
    <property type="entry name" value="Nuclease_put_TT1808"/>
</dbReference>
<dbReference type="InterPro" id="IPR008538">
    <property type="entry name" value="Uma2"/>
</dbReference>
<keyword evidence="3" id="KW-1185">Reference proteome</keyword>
<organism evidence="2 3">
    <name type="scientific">Acaryochloris thomasi RCC1774</name>
    <dbReference type="NCBI Taxonomy" id="1764569"/>
    <lineage>
        <taxon>Bacteria</taxon>
        <taxon>Bacillati</taxon>
        <taxon>Cyanobacteriota</taxon>
        <taxon>Cyanophyceae</taxon>
        <taxon>Acaryochloridales</taxon>
        <taxon>Acaryochloridaceae</taxon>
        <taxon>Acaryochloris</taxon>
        <taxon>Acaryochloris thomasi</taxon>
    </lineage>
</organism>
<evidence type="ECO:0000313" key="2">
    <source>
        <dbReference type="EMBL" id="PZD71074.1"/>
    </source>
</evidence>
<gene>
    <name evidence="2" type="ORF">C1752_08277</name>
</gene>
<dbReference type="SUPFAM" id="SSF52980">
    <property type="entry name" value="Restriction endonuclease-like"/>
    <property type="match status" value="1"/>
</dbReference>
<evidence type="ECO:0000313" key="3">
    <source>
        <dbReference type="Proteomes" id="UP000248857"/>
    </source>
</evidence>
<dbReference type="AlphaFoldDB" id="A0A2W1JLJ8"/>
<reference evidence="2 3" key="1">
    <citation type="journal article" date="2018" name="Sci. Rep.">
        <title>A novel species of the marine cyanobacterium Acaryochloris with a unique pigment content and lifestyle.</title>
        <authorList>
            <person name="Partensky F."/>
            <person name="Six C."/>
            <person name="Ratin M."/>
            <person name="Garczarek L."/>
            <person name="Vaulot D."/>
            <person name="Probert I."/>
            <person name="Calteau A."/>
            <person name="Gourvil P."/>
            <person name="Marie D."/>
            <person name="Grebert T."/>
            <person name="Bouchier C."/>
            <person name="Le Panse S."/>
            <person name="Gachenot M."/>
            <person name="Rodriguez F."/>
            <person name="Garrido J.L."/>
        </authorList>
    </citation>
    <scope>NUCLEOTIDE SEQUENCE [LARGE SCALE GENOMIC DNA]</scope>
    <source>
        <strain evidence="2 3">RCC1774</strain>
    </source>
</reference>
<name>A0A2W1JLJ8_9CYAN</name>
<dbReference type="Gene3D" id="3.90.1570.10">
    <property type="entry name" value="tt1808, chain A"/>
    <property type="match status" value="1"/>
</dbReference>
<dbReference type="InterPro" id="IPR011335">
    <property type="entry name" value="Restrct_endonuc-II-like"/>
</dbReference>
<feature type="domain" description="Putative restriction endonuclease" evidence="1">
    <location>
        <begin position="1"/>
        <end position="61"/>
    </location>
</feature>
<dbReference type="CDD" id="cd06260">
    <property type="entry name" value="DUF820-like"/>
    <property type="match status" value="1"/>
</dbReference>
<protein>
    <recommendedName>
        <fullName evidence="1">Putative restriction endonuclease domain-containing protein</fullName>
    </recommendedName>
</protein>
<proteinExistence type="predicted"/>
<sequence length="71" mass="8095">MVEVVSESTKRTDYRAKRAEYSVLNISEYWIVDPLVKTVTVLTLADGWYEEQVFVKSEAIISDTTDACPYA</sequence>
<comment type="caution">
    <text evidence="2">The sequence shown here is derived from an EMBL/GenBank/DDBJ whole genome shotgun (WGS) entry which is preliminary data.</text>
</comment>
<dbReference type="EMBL" id="PQWO01000022">
    <property type="protein sequence ID" value="PZD71074.1"/>
    <property type="molecule type" value="Genomic_DNA"/>
</dbReference>
<dbReference type="Proteomes" id="UP000248857">
    <property type="component" value="Unassembled WGS sequence"/>
</dbReference>
<accession>A0A2W1JLJ8</accession>